<comment type="caution">
    <text evidence="2">The sequence shown here is derived from an EMBL/GenBank/DDBJ whole genome shotgun (WGS) entry which is preliminary data.</text>
</comment>
<sequence>MNLTEQDVRELRKTPGDLVRLMKQARAEAHAENARRRALVLKHPDLAARLCEPPIRHTTPEHWTGYVPPAHDAPGVGGDLPLNTSPARAALAALVAEAEHRATATERKAA</sequence>
<dbReference type="RefSeq" id="WP_319063965.1">
    <property type="nucleotide sequence ID" value="NZ_JARAYT010000032.1"/>
</dbReference>
<protein>
    <submittedName>
        <fullName evidence="2">Uncharacterized protein</fullName>
    </submittedName>
</protein>
<reference evidence="2 3" key="1">
    <citation type="journal article" date="2023" name="Microb. Genom.">
        <title>Mesoterricola silvestris gen. nov., sp. nov., Mesoterricola sediminis sp. nov., Geothrix oryzae sp. nov., Geothrix edaphica sp. nov., Geothrix rubra sp. nov., and Geothrix limicola sp. nov., six novel members of Acidobacteriota isolated from soils.</title>
        <authorList>
            <person name="Weisberg A.J."/>
            <person name="Pearce E."/>
            <person name="Kramer C.G."/>
            <person name="Chang J.H."/>
            <person name="Clarke C.R."/>
        </authorList>
    </citation>
    <scope>NUCLEOTIDE SEQUENCE [LARGE SCALE GENOMIC DNA]</scope>
    <source>
        <strain evidence="2 3">ID09-01A</strain>
    </source>
</reference>
<dbReference type="EMBL" id="JARAYU010000045">
    <property type="protein sequence ID" value="MDX3707241.1"/>
    <property type="molecule type" value="Genomic_DNA"/>
</dbReference>
<keyword evidence="3" id="KW-1185">Reference proteome</keyword>
<name>A0ABU4NXF4_9ACTN</name>
<dbReference type="Proteomes" id="UP001271274">
    <property type="component" value="Unassembled WGS sequence"/>
</dbReference>
<proteinExistence type="predicted"/>
<gene>
    <name evidence="2" type="ORF">PV662_47775</name>
</gene>
<evidence type="ECO:0000313" key="3">
    <source>
        <dbReference type="Proteomes" id="UP001271274"/>
    </source>
</evidence>
<organism evidence="2 3">
    <name type="scientific">Streptomyces europaeiscabiei</name>
    <dbReference type="NCBI Taxonomy" id="146819"/>
    <lineage>
        <taxon>Bacteria</taxon>
        <taxon>Bacillati</taxon>
        <taxon>Actinomycetota</taxon>
        <taxon>Actinomycetes</taxon>
        <taxon>Kitasatosporales</taxon>
        <taxon>Streptomycetaceae</taxon>
        <taxon>Streptomyces</taxon>
    </lineage>
</organism>
<accession>A0ABU4NXF4</accession>
<evidence type="ECO:0000313" key="2">
    <source>
        <dbReference type="EMBL" id="MDX3707241.1"/>
    </source>
</evidence>
<evidence type="ECO:0000256" key="1">
    <source>
        <dbReference type="SAM" id="MobiDB-lite"/>
    </source>
</evidence>
<feature type="region of interest" description="Disordered" evidence="1">
    <location>
        <begin position="62"/>
        <end position="82"/>
    </location>
</feature>